<comment type="caution">
    <text evidence="2">The sequence shown here is derived from an EMBL/GenBank/DDBJ whole genome shotgun (WGS) entry which is preliminary data.</text>
</comment>
<dbReference type="Proteomes" id="UP000299102">
    <property type="component" value="Unassembled WGS sequence"/>
</dbReference>
<keyword evidence="3" id="KW-1185">Reference proteome</keyword>
<accession>A0A4C1SQR9</accession>
<organism evidence="2 3">
    <name type="scientific">Eumeta variegata</name>
    <name type="common">Bagworm moth</name>
    <name type="synonym">Eumeta japonica</name>
    <dbReference type="NCBI Taxonomy" id="151549"/>
    <lineage>
        <taxon>Eukaryota</taxon>
        <taxon>Metazoa</taxon>
        <taxon>Ecdysozoa</taxon>
        <taxon>Arthropoda</taxon>
        <taxon>Hexapoda</taxon>
        <taxon>Insecta</taxon>
        <taxon>Pterygota</taxon>
        <taxon>Neoptera</taxon>
        <taxon>Endopterygota</taxon>
        <taxon>Lepidoptera</taxon>
        <taxon>Glossata</taxon>
        <taxon>Ditrysia</taxon>
        <taxon>Tineoidea</taxon>
        <taxon>Psychidae</taxon>
        <taxon>Oiketicinae</taxon>
        <taxon>Eumeta</taxon>
    </lineage>
</organism>
<protein>
    <submittedName>
        <fullName evidence="2">Uncharacterized protein</fullName>
    </submittedName>
</protein>
<feature type="region of interest" description="Disordered" evidence="1">
    <location>
        <begin position="1"/>
        <end position="29"/>
    </location>
</feature>
<proteinExistence type="predicted"/>
<evidence type="ECO:0000313" key="3">
    <source>
        <dbReference type="Proteomes" id="UP000299102"/>
    </source>
</evidence>
<dbReference type="AlphaFoldDB" id="A0A4C1SQR9"/>
<feature type="non-terminal residue" evidence="2">
    <location>
        <position position="29"/>
    </location>
</feature>
<sequence>MVKKGHESSLASPSEAGVASAADISPSLW</sequence>
<gene>
    <name evidence="2" type="ORF">EVAR_72349_1</name>
</gene>
<evidence type="ECO:0000313" key="2">
    <source>
        <dbReference type="EMBL" id="GBP04266.1"/>
    </source>
</evidence>
<reference evidence="2 3" key="1">
    <citation type="journal article" date="2019" name="Commun. Biol.">
        <title>The bagworm genome reveals a unique fibroin gene that provides high tensile strength.</title>
        <authorList>
            <person name="Kono N."/>
            <person name="Nakamura H."/>
            <person name="Ohtoshi R."/>
            <person name="Tomita M."/>
            <person name="Numata K."/>
            <person name="Arakawa K."/>
        </authorList>
    </citation>
    <scope>NUCLEOTIDE SEQUENCE [LARGE SCALE GENOMIC DNA]</scope>
</reference>
<dbReference type="EMBL" id="BGZK01007504">
    <property type="protein sequence ID" value="GBP04266.1"/>
    <property type="molecule type" value="Genomic_DNA"/>
</dbReference>
<evidence type="ECO:0000256" key="1">
    <source>
        <dbReference type="SAM" id="MobiDB-lite"/>
    </source>
</evidence>
<name>A0A4C1SQR9_EUMVA</name>